<feature type="domain" description="HTH marR-type" evidence="4">
    <location>
        <begin position="27"/>
        <end position="160"/>
    </location>
</feature>
<evidence type="ECO:0000259" key="4">
    <source>
        <dbReference type="PROSITE" id="PS50995"/>
    </source>
</evidence>
<name>A0A1J5Q919_9ZZZZ</name>
<reference evidence="5" key="1">
    <citation type="submission" date="2016-10" db="EMBL/GenBank/DDBJ databases">
        <title>Sequence of Gallionella enrichment culture.</title>
        <authorList>
            <person name="Poehlein A."/>
            <person name="Muehling M."/>
            <person name="Daniel R."/>
        </authorList>
    </citation>
    <scope>NUCLEOTIDE SEQUENCE</scope>
</reference>
<dbReference type="EMBL" id="MLJW01001882">
    <property type="protein sequence ID" value="OIQ76388.1"/>
    <property type="molecule type" value="Genomic_DNA"/>
</dbReference>
<keyword evidence="2" id="KW-0238">DNA-binding</keyword>
<dbReference type="InterPro" id="IPR023187">
    <property type="entry name" value="Tscrpt_reg_MarR-type_CS"/>
</dbReference>
<dbReference type="PROSITE" id="PS01117">
    <property type="entry name" value="HTH_MARR_1"/>
    <property type="match status" value="1"/>
</dbReference>
<keyword evidence="1" id="KW-0805">Transcription regulation</keyword>
<accession>A0A1J5Q919</accession>
<dbReference type="InterPro" id="IPR000835">
    <property type="entry name" value="HTH_MarR-typ"/>
</dbReference>
<dbReference type="Gene3D" id="1.10.10.10">
    <property type="entry name" value="Winged helix-like DNA-binding domain superfamily/Winged helix DNA-binding domain"/>
    <property type="match status" value="1"/>
</dbReference>
<gene>
    <name evidence="5" type="primary">sarZ_1</name>
    <name evidence="5" type="ORF">GALL_419310</name>
</gene>
<dbReference type="PANTHER" id="PTHR42756:SF1">
    <property type="entry name" value="TRANSCRIPTIONAL REPRESSOR OF EMRAB OPERON"/>
    <property type="match status" value="1"/>
</dbReference>
<dbReference type="GO" id="GO:0003700">
    <property type="term" value="F:DNA-binding transcription factor activity"/>
    <property type="evidence" value="ECO:0007669"/>
    <property type="project" value="InterPro"/>
</dbReference>
<evidence type="ECO:0000256" key="2">
    <source>
        <dbReference type="ARBA" id="ARBA00023125"/>
    </source>
</evidence>
<dbReference type="GO" id="GO:0003677">
    <property type="term" value="F:DNA binding"/>
    <property type="evidence" value="ECO:0007669"/>
    <property type="project" value="UniProtKB-KW"/>
</dbReference>
<comment type="caution">
    <text evidence="5">The sequence shown here is derived from an EMBL/GenBank/DDBJ whole genome shotgun (WGS) entry which is preliminary data.</text>
</comment>
<proteinExistence type="predicted"/>
<dbReference type="SUPFAM" id="SSF46785">
    <property type="entry name" value="Winged helix' DNA-binding domain"/>
    <property type="match status" value="1"/>
</dbReference>
<dbReference type="InterPro" id="IPR036390">
    <property type="entry name" value="WH_DNA-bd_sf"/>
</dbReference>
<sequence>MTGPHPVAETERAVESRLGALQIDFDSMQAISNIFRAANSVRNHFERTALAPQNLTWTGFVVLWVIWIWEPLETRDLAIEAGISKATLTGVLNTLEGRGWVIRERAEQDRRLMNVTMTTSGRRLMRQLFPALNKQERVVASRLSTAEKKSLASLLKTVMASIP</sequence>
<dbReference type="SMART" id="SM00347">
    <property type="entry name" value="HTH_MARR"/>
    <property type="match status" value="1"/>
</dbReference>
<keyword evidence="3" id="KW-0804">Transcription</keyword>
<dbReference type="PRINTS" id="PR00598">
    <property type="entry name" value="HTHMARR"/>
</dbReference>
<evidence type="ECO:0000256" key="1">
    <source>
        <dbReference type="ARBA" id="ARBA00023015"/>
    </source>
</evidence>
<dbReference type="AlphaFoldDB" id="A0A1J5Q919"/>
<organism evidence="5">
    <name type="scientific">mine drainage metagenome</name>
    <dbReference type="NCBI Taxonomy" id="410659"/>
    <lineage>
        <taxon>unclassified sequences</taxon>
        <taxon>metagenomes</taxon>
        <taxon>ecological metagenomes</taxon>
    </lineage>
</organism>
<evidence type="ECO:0000313" key="5">
    <source>
        <dbReference type="EMBL" id="OIQ76388.1"/>
    </source>
</evidence>
<dbReference type="InterPro" id="IPR036388">
    <property type="entry name" value="WH-like_DNA-bd_sf"/>
</dbReference>
<dbReference type="PANTHER" id="PTHR42756">
    <property type="entry name" value="TRANSCRIPTIONAL REGULATOR, MARR"/>
    <property type="match status" value="1"/>
</dbReference>
<dbReference type="Pfam" id="PF01047">
    <property type="entry name" value="MarR"/>
    <property type="match status" value="1"/>
</dbReference>
<evidence type="ECO:0000256" key="3">
    <source>
        <dbReference type="ARBA" id="ARBA00023163"/>
    </source>
</evidence>
<dbReference type="PROSITE" id="PS50995">
    <property type="entry name" value="HTH_MARR_2"/>
    <property type="match status" value="1"/>
</dbReference>
<protein>
    <submittedName>
        <fullName evidence="5">HTH-type transcriptional regulator SarZ</fullName>
    </submittedName>
</protein>